<accession>A0A2K9LGT6</accession>
<reference evidence="3" key="1">
    <citation type="submission" date="2017-08" db="EMBL/GenBank/DDBJ databases">
        <title>Direct submision.</title>
        <authorList>
            <person name="Kim S.-J."/>
            <person name="Rhee S.-K."/>
        </authorList>
    </citation>
    <scope>NUCLEOTIDE SEQUENCE [LARGE SCALE GENOMIC DNA]</scope>
    <source>
        <strain evidence="3">GI5</strain>
    </source>
</reference>
<sequence length="91" mass="9737">MSSLLEIVELESGEIVLRRADGVGSPLVEIKFSDEVRVLLSEHSLDVGKAMVSAGVQAVGEVYGHVLEAHEDRSDSSAMAEEFDDVSGVLH</sequence>
<proteinExistence type="predicted"/>
<dbReference type="KEGG" id="kak:Kalk_03040"/>
<dbReference type="EMBL" id="CP022684">
    <property type="protein sequence ID" value="AUM11460.1"/>
    <property type="molecule type" value="Genomic_DNA"/>
</dbReference>
<name>A0A2K9LGT6_9GAMM</name>
<evidence type="ECO:0000313" key="2">
    <source>
        <dbReference type="EMBL" id="AUM11460.1"/>
    </source>
</evidence>
<organism evidence="2 3">
    <name type="scientific">Ketobacter alkanivorans</name>
    <dbReference type="NCBI Taxonomy" id="1917421"/>
    <lineage>
        <taxon>Bacteria</taxon>
        <taxon>Pseudomonadati</taxon>
        <taxon>Pseudomonadota</taxon>
        <taxon>Gammaproteobacteria</taxon>
        <taxon>Pseudomonadales</taxon>
        <taxon>Ketobacteraceae</taxon>
        <taxon>Ketobacter</taxon>
    </lineage>
</organism>
<gene>
    <name evidence="2" type="ORF">Kalk_03040</name>
</gene>
<evidence type="ECO:0000313" key="3">
    <source>
        <dbReference type="Proteomes" id="UP000235116"/>
    </source>
</evidence>
<dbReference type="OrthoDB" id="6370236at2"/>
<dbReference type="Proteomes" id="UP000235116">
    <property type="component" value="Chromosome"/>
</dbReference>
<dbReference type="AlphaFoldDB" id="A0A2K9LGT6"/>
<evidence type="ECO:0000256" key="1">
    <source>
        <dbReference type="SAM" id="MobiDB-lite"/>
    </source>
</evidence>
<dbReference type="RefSeq" id="WP_101892800.1">
    <property type="nucleotide sequence ID" value="NZ_CP022684.1"/>
</dbReference>
<protein>
    <submittedName>
        <fullName evidence="2">Uncharacterized protein</fullName>
    </submittedName>
</protein>
<feature type="region of interest" description="Disordered" evidence="1">
    <location>
        <begin position="71"/>
        <end position="91"/>
    </location>
</feature>
<keyword evidence="3" id="KW-1185">Reference proteome</keyword>